<evidence type="ECO:0000256" key="2">
    <source>
        <dbReference type="ARBA" id="ARBA00022729"/>
    </source>
</evidence>
<feature type="compositionally biased region" description="Basic and acidic residues" evidence="5">
    <location>
        <begin position="24"/>
        <end position="49"/>
    </location>
</feature>
<feature type="domain" description="Spaetzle" evidence="6">
    <location>
        <begin position="78"/>
        <end position="155"/>
    </location>
</feature>
<dbReference type="Proteomes" id="UP000053105">
    <property type="component" value="Unassembled WGS sequence"/>
</dbReference>
<dbReference type="GO" id="GO:0045087">
    <property type="term" value="P:innate immune response"/>
    <property type="evidence" value="ECO:0007669"/>
    <property type="project" value="TreeGrafter"/>
</dbReference>
<reference evidence="7 8" key="1">
    <citation type="submission" date="2015-07" db="EMBL/GenBank/DDBJ databases">
        <title>The genome of Melipona quadrifasciata.</title>
        <authorList>
            <person name="Pan H."/>
            <person name="Kapheim K."/>
        </authorList>
    </citation>
    <scope>NUCLEOTIDE SEQUENCE [LARGE SCALE GENOMIC DNA]</scope>
    <source>
        <strain evidence="7">0111107301</strain>
        <tissue evidence="7">Whole body</tissue>
    </source>
</reference>
<keyword evidence="2" id="KW-0732">Signal</keyword>
<dbReference type="AlphaFoldDB" id="A0A0M8ZWG4"/>
<dbReference type="PANTHER" id="PTHR23199:SF13">
    <property type="entry name" value="PROTEIN SPAETZLE 3"/>
    <property type="match status" value="1"/>
</dbReference>
<dbReference type="STRING" id="166423.A0A0M8ZWG4"/>
<dbReference type="SUPFAM" id="SSF57501">
    <property type="entry name" value="Cystine-knot cytokines"/>
    <property type="match status" value="1"/>
</dbReference>
<dbReference type="GO" id="GO:0021556">
    <property type="term" value="P:central nervous system formation"/>
    <property type="evidence" value="ECO:0007669"/>
    <property type="project" value="TreeGrafter"/>
</dbReference>
<feature type="region of interest" description="Disordered" evidence="5">
    <location>
        <begin position="1"/>
        <end position="76"/>
    </location>
</feature>
<evidence type="ECO:0000313" key="7">
    <source>
        <dbReference type="EMBL" id="KOX72520.1"/>
    </source>
</evidence>
<gene>
    <name evidence="7" type="ORF">WN51_03114</name>
</gene>
<accession>A0A0M8ZWG4</accession>
<keyword evidence="4" id="KW-0325">Glycoprotein</keyword>
<keyword evidence="8" id="KW-1185">Reference proteome</keyword>
<sequence length="191" mass="22136">MSSGYGSPTREPGHRTRRKRKSREAKEHDIPDGGPSFRDKLHPEIKADDDSFFANVRSIRNPRQSPGKNRNDSGRVDACESKVEIVTPYWASNSAGKIRAIVNTQHFEQAIHQEVCSKTQTNRCTGDCGCEQKYKWHRLLAYDPDNDCKEIHKVFQRNGFWNPILFMVDIPAMWKTLKLYLCMIHLYCIHE</sequence>
<dbReference type="InterPro" id="IPR032104">
    <property type="entry name" value="Spaetzle"/>
</dbReference>
<dbReference type="GO" id="GO:0005121">
    <property type="term" value="F:Toll binding"/>
    <property type="evidence" value="ECO:0007669"/>
    <property type="project" value="TreeGrafter"/>
</dbReference>
<proteinExistence type="predicted"/>
<dbReference type="OrthoDB" id="6630583at2759"/>
<evidence type="ECO:0000256" key="5">
    <source>
        <dbReference type="SAM" id="MobiDB-lite"/>
    </source>
</evidence>
<evidence type="ECO:0000256" key="1">
    <source>
        <dbReference type="ARBA" id="ARBA00011748"/>
    </source>
</evidence>
<dbReference type="FunFam" id="2.10.90.10:FF:000018">
    <property type="entry name" value="Spatzle 4"/>
    <property type="match status" value="1"/>
</dbReference>
<dbReference type="GO" id="GO:0005615">
    <property type="term" value="C:extracellular space"/>
    <property type="evidence" value="ECO:0007669"/>
    <property type="project" value="UniProtKB-ARBA"/>
</dbReference>
<dbReference type="EMBL" id="KQ435819">
    <property type="protein sequence ID" value="KOX72520.1"/>
    <property type="molecule type" value="Genomic_DNA"/>
</dbReference>
<dbReference type="InterPro" id="IPR052444">
    <property type="entry name" value="Spz/Toll_ligand-like"/>
</dbReference>
<organism evidence="7 8">
    <name type="scientific">Melipona quadrifasciata</name>
    <dbReference type="NCBI Taxonomy" id="166423"/>
    <lineage>
        <taxon>Eukaryota</taxon>
        <taxon>Metazoa</taxon>
        <taxon>Ecdysozoa</taxon>
        <taxon>Arthropoda</taxon>
        <taxon>Hexapoda</taxon>
        <taxon>Insecta</taxon>
        <taxon>Pterygota</taxon>
        <taxon>Neoptera</taxon>
        <taxon>Endopterygota</taxon>
        <taxon>Hymenoptera</taxon>
        <taxon>Apocrita</taxon>
        <taxon>Aculeata</taxon>
        <taxon>Apoidea</taxon>
        <taxon>Anthophila</taxon>
        <taxon>Apidae</taxon>
        <taxon>Melipona</taxon>
    </lineage>
</organism>
<keyword evidence="3" id="KW-1015">Disulfide bond</keyword>
<evidence type="ECO:0000256" key="3">
    <source>
        <dbReference type="ARBA" id="ARBA00023157"/>
    </source>
</evidence>
<comment type="subunit">
    <text evidence="1">Homodimer; disulfide-linked.</text>
</comment>
<evidence type="ECO:0000313" key="8">
    <source>
        <dbReference type="Proteomes" id="UP000053105"/>
    </source>
</evidence>
<dbReference type="GO" id="GO:0008083">
    <property type="term" value="F:growth factor activity"/>
    <property type="evidence" value="ECO:0007669"/>
    <property type="project" value="TreeGrafter"/>
</dbReference>
<dbReference type="PANTHER" id="PTHR23199">
    <property type="entry name" value="NEUROTROPHIN 1-RELATED"/>
    <property type="match status" value="1"/>
</dbReference>
<evidence type="ECO:0000256" key="4">
    <source>
        <dbReference type="ARBA" id="ARBA00023180"/>
    </source>
</evidence>
<dbReference type="InterPro" id="IPR029034">
    <property type="entry name" value="Cystine-knot_cytokine"/>
</dbReference>
<protein>
    <recommendedName>
        <fullName evidence="6">Spaetzle domain-containing protein</fullName>
    </recommendedName>
</protein>
<evidence type="ECO:0000259" key="6">
    <source>
        <dbReference type="Pfam" id="PF16077"/>
    </source>
</evidence>
<dbReference type="Gene3D" id="2.10.90.10">
    <property type="entry name" value="Cystine-knot cytokines"/>
    <property type="match status" value="1"/>
</dbReference>
<dbReference type="Pfam" id="PF16077">
    <property type="entry name" value="Spaetzle"/>
    <property type="match status" value="1"/>
</dbReference>
<name>A0A0M8ZWG4_9HYME</name>